<dbReference type="EMBL" id="LRHK01000005">
    <property type="protein sequence ID" value="KWX16685.1"/>
    <property type="molecule type" value="Genomic_DNA"/>
</dbReference>
<dbReference type="InterPro" id="IPR011608">
    <property type="entry name" value="PRD"/>
</dbReference>
<comment type="caution">
    <text evidence="4">The sequence shown here is derived from an EMBL/GenBank/DDBJ whole genome shotgun (WGS) entry which is preliminary data.</text>
</comment>
<dbReference type="GO" id="GO:0009401">
    <property type="term" value="P:phosphoenolpyruvate-dependent sugar phosphotransferase system"/>
    <property type="evidence" value="ECO:0007669"/>
    <property type="project" value="InterPro"/>
</dbReference>
<evidence type="ECO:0000256" key="2">
    <source>
        <dbReference type="ARBA" id="ARBA00023015"/>
    </source>
</evidence>
<dbReference type="CDD" id="cd05568">
    <property type="entry name" value="PTS_IIB_bgl_like"/>
    <property type="match status" value="1"/>
</dbReference>
<dbReference type="PROSITE" id="PS51099">
    <property type="entry name" value="PTS_EIIB_TYPE_2"/>
    <property type="match status" value="1"/>
</dbReference>
<keyword evidence="1" id="KW-0677">Repeat</keyword>
<sequence length="620" mass="72701">MQQLTKRERQLLIYLVEMSEPVTIKKLAEKENVSVRTIKYDLDDIREWLNERKQVLYSKRSQGIWMNISSSDRIKLKSELMDVNRFEIFADQSLRIKRLLIMLLVTKEAITGMKMANALDVSKDTIMNDLDVLENNFLKEGLTLNRQARKGFWITGEERLVRLTIEEILQKEFTDYDIYKLMSLLLNGGETEYFEMYSATATPIQEVFNQVIIRMRHLLEFENLEKLNYAELLNILIRVTIATVRLRKEATIGRYQLVAEQELDKNDLSYRVMQQVFDYYQLPLFEDEYHYIYSDTFDTIHQQDVMKLVENVIYKVSKAINHSFYQDPQLLTNLYAHLSMRLSRKKKFVNEYNPFKEDIKQKYPELFDAIKQAVRQEISEQNILINDSFVAYIALHFLVSYEREEDLRSVRAVYICSTGLGVTSLIKQKINEELNNITIMAFASVLNAQEMIATKDPDLVISIFPINGIDRPFIKVHPLPTEQDLKKIQQIIKKILASSNQQERHNLNLRETSINKDTLEDFSKELILKAYTIYERLLVILEAELIQEYREAFLLHVFLMVHRITFDQQYMAEGRQVDQIILDKGTLVGKIEAVFAENNLGINQSEISALFSYIKEGASS</sequence>
<dbReference type="Pfam" id="PF08279">
    <property type="entry name" value="HTH_11"/>
    <property type="match status" value="1"/>
</dbReference>
<evidence type="ECO:0000256" key="1">
    <source>
        <dbReference type="ARBA" id="ARBA00022737"/>
    </source>
</evidence>
<dbReference type="InterPro" id="IPR013196">
    <property type="entry name" value="HTH_11"/>
</dbReference>
<keyword evidence="3" id="KW-0804">Transcription</keyword>
<dbReference type="InterPro" id="IPR050661">
    <property type="entry name" value="BglG_antiterminators"/>
</dbReference>
<reference evidence="4 5" key="1">
    <citation type="submission" date="2016-01" db="EMBL/GenBank/DDBJ databases">
        <title>Molecular Mechanisms for transfer of large genomic segments between Enterococcus faecium strains.</title>
        <authorList>
            <person name="Garcia-Solache M.A."/>
            <person name="Lebreton F."/>
            <person name="Mclaughlin R.E."/>
            <person name="Whiteaker J.D."/>
            <person name="Gilmore M.S."/>
            <person name="Rice L.B."/>
        </authorList>
    </citation>
    <scope>NUCLEOTIDE SEQUENCE [LARGE SCALE GENOMIC DNA]</scope>
    <source>
        <strain evidence="4 5">D344RRF x C68</strain>
    </source>
</reference>
<evidence type="ECO:0000313" key="5">
    <source>
        <dbReference type="Proteomes" id="UP000070452"/>
    </source>
</evidence>
<dbReference type="Gene3D" id="1.10.1790.10">
    <property type="entry name" value="PRD domain"/>
    <property type="match status" value="1"/>
</dbReference>
<accession>A0A132P2Z3</accession>
<dbReference type="PANTHER" id="PTHR30185">
    <property type="entry name" value="CRYPTIC BETA-GLUCOSIDE BGL OPERON ANTITERMINATOR"/>
    <property type="match status" value="1"/>
</dbReference>
<dbReference type="PROSITE" id="PS51372">
    <property type="entry name" value="PRD_2"/>
    <property type="match status" value="1"/>
</dbReference>
<dbReference type="Proteomes" id="UP000070452">
    <property type="component" value="Unassembled WGS sequence"/>
</dbReference>
<keyword evidence="2" id="KW-0805">Transcription regulation</keyword>
<dbReference type="GO" id="GO:0008982">
    <property type="term" value="F:protein-N(PI)-phosphohistidine-sugar phosphotransferase activity"/>
    <property type="evidence" value="ECO:0007669"/>
    <property type="project" value="InterPro"/>
</dbReference>
<dbReference type="InterPro" id="IPR036634">
    <property type="entry name" value="PRD_sf"/>
</dbReference>
<gene>
    <name evidence="4" type="ORF">AWT83_14305</name>
</gene>
<proteinExistence type="predicted"/>
<dbReference type="Pfam" id="PF00874">
    <property type="entry name" value="PRD"/>
    <property type="match status" value="1"/>
</dbReference>
<dbReference type="InterPro" id="IPR036388">
    <property type="entry name" value="WH-like_DNA-bd_sf"/>
</dbReference>
<dbReference type="InterPro" id="IPR013011">
    <property type="entry name" value="PTS_EIIB_2"/>
</dbReference>
<dbReference type="RefSeq" id="WP_002299646.1">
    <property type="nucleotide sequence ID" value="NZ_CP072894.1"/>
</dbReference>
<dbReference type="InterPro" id="IPR036390">
    <property type="entry name" value="WH_DNA-bd_sf"/>
</dbReference>
<dbReference type="Gene3D" id="3.40.50.2300">
    <property type="match status" value="1"/>
</dbReference>
<organism evidence="4 5">
    <name type="scientific">Enterococcus faecium</name>
    <name type="common">Streptococcus faecium</name>
    <dbReference type="NCBI Taxonomy" id="1352"/>
    <lineage>
        <taxon>Bacteria</taxon>
        <taxon>Bacillati</taxon>
        <taxon>Bacillota</taxon>
        <taxon>Bacilli</taxon>
        <taxon>Lactobacillales</taxon>
        <taxon>Enterococcaceae</taxon>
        <taxon>Enterococcus</taxon>
    </lineage>
</organism>
<dbReference type="Gene3D" id="1.10.10.10">
    <property type="entry name" value="Winged helix-like DNA-binding domain superfamily/Winged helix DNA-binding domain"/>
    <property type="match status" value="2"/>
</dbReference>
<protein>
    <submittedName>
        <fullName evidence="4">Transcriptional antiterminator</fullName>
    </submittedName>
</protein>
<dbReference type="AlphaFoldDB" id="A0A132P2Z3"/>
<dbReference type="PANTHER" id="PTHR30185:SF18">
    <property type="entry name" value="TRANSCRIPTIONAL REGULATOR MTLR"/>
    <property type="match status" value="1"/>
</dbReference>
<name>A0A132P2Z3_ENTFC</name>
<dbReference type="GO" id="GO:0006355">
    <property type="term" value="P:regulation of DNA-templated transcription"/>
    <property type="evidence" value="ECO:0007669"/>
    <property type="project" value="InterPro"/>
</dbReference>
<evidence type="ECO:0000313" key="4">
    <source>
        <dbReference type="EMBL" id="KWX16685.1"/>
    </source>
</evidence>
<evidence type="ECO:0000256" key="3">
    <source>
        <dbReference type="ARBA" id="ARBA00023163"/>
    </source>
</evidence>
<dbReference type="SUPFAM" id="SSF46785">
    <property type="entry name" value="Winged helix' DNA-binding domain"/>
    <property type="match status" value="1"/>
</dbReference>
<dbReference type="SUPFAM" id="SSF63520">
    <property type="entry name" value="PTS-regulatory domain, PRD"/>
    <property type="match status" value="1"/>
</dbReference>